<dbReference type="KEGG" id="ccp:CHC_T00002438001"/>
<keyword evidence="2" id="KW-1185">Reference proteome</keyword>
<dbReference type="Proteomes" id="UP000012073">
    <property type="component" value="Unassembled WGS sequence"/>
</dbReference>
<dbReference type="OrthoDB" id="3132at2759"/>
<gene>
    <name evidence="1" type="ORF">CHC_T00002438001</name>
</gene>
<name>R7Q8Q2_CHOCR</name>
<dbReference type="EMBL" id="HG001660">
    <property type="protein sequence ID" value="CDF33855.1"/>
    <property type="molecule type" value="Genomic_DNA"/>
</dbReference>
<reference evidence="2" key="1">
    <citation type="journal article" date="2013" name="Proc. Natl. Acad. Sci. U.S.A.">
        <title>Genome structure and metabolic features in the red seaweed Chondrus crispus shed light on evolution of the Archaeplastida.</title>
        <authorList>
            <person name="Collen J."/>
            <person name="Porcel B."/>
            <person name="Carre W."/>
            <person name="Ball S.G."/>
            <person name="Chaparro C."/>
            <person name="Tonon T."/>
            <person name="Barbeyron T."/>
            <person name="Michel G."/>
            <person name="Noel B."/>
            <person name="Valentin K."/>
            <person name="Elias M."/>
            <person name="Artiguenave F."/>
            <person name="Arun A."/>
            <person name="Aury J.M."/>
            <person name="Barbosa-Neto J.F."/>
            <person name="Bothwell J.H."/>
            <person name="Bouget F.Y."/>
            <person name="Brillet L."/>
            <person name="Cabello-Hurtado F."/>
            <person name="Capella-Gutierrez S."/>
            <person name="Charrier B."/>
            <person name="Cladiere L."/>
            <person name="Cock J.M."/>
            <person name="Coelho S.M."/>
            <person name="Colleoni C."/>
            <person name="Czjzek M."/>
            <person name="Da Silva C."/>
            <person name="Delage L."/>
            <person name="Denoeud F."/>
            <person name="Deschamps P."/>
            <person name="Dittami S.M."/>
            <person name="Gabaldon T."/>
            <person name="Gachon C.M."/>
            <person name="Groisillier A."/>
            <person name="Herve C."/>
            <person name="Jabbari K."/>
            <person name="Katinka M."/>
            <person name="Kloareg B."/>
            <person name="Kowalczyk N."/>
            <person name="Labadie K."/>
            <person name="Leblanc C."/>
            <person name="Lopez P.J."/>
            <person name="McLachlan D.H."/>
            <person name="Meslet-Cladiere L."/>
            <person name="Moustafa A."/>
            <person name="Nehr Z."/>
            <person name="Nyvall Collen P."/>
            <person name="Panaud O."/>
            <person name="Partensky F."/>
            <person name="Poulain J."/>
            <person name="Rensing S.A."/>
            <person name="Rousvoal S."/>
            <person name="Samson G."/>
            <person name="Symeonidi A."/>
            <person name="Weissenbach J."/>
            <person name="Zambounis A."/>
            <person name="Wincker P."/>
            <person name="Boyen C."/>
        </authorList>
    </citation>
    <scope>NUCLEOTIDE SEQUENCE [LARGE SCALE GENOMIC DNA]</scope>
    <source>
        <strain evidence="2">cv. Stackhouse</strain>
    </source>
</reference>
<dbReference type="Gramene" id="CDF33855">
    <property type="protein sequence ID" value="CDF33855"/>
    <property type="gene ID" value="CHC_T00002438001"/>
</dbReference>
<dbReference type="RefSeq" id="XP_005713674.1">
    <property type="nucleotide sequence ID" value="XM_005713617.1"/>
</dbReference>
<organism evidence="1 2">
    <name type="scientific">Chondrus crispus</name>
    <name type="common">Carrageen Irish moss</name>
    <name type="synonym">Polymorpha crispa</name>
    <dbReference type="NCBI Taxonomy" id="2769"/>
    <lineage>
        <taxon>Eukaryota</taxon>
        <taxon>Rhodophyta</taxon>
        <taxon>Florideophyceae</taxon>
        <taxon>Rhodymeniophycidae</taxon>
        <taxon>Gigartinales</taxon>
        <taxon>Gigartinaceae</taxon>
        <taxon>Chondrus</taxon>
    </lineage>
</organism>
<protein>
    <submittedName>
        <fullName evidence="1">Uncharacterized protein</fullName>
    </submittedName>
</protein>
<sequence>MGSVPDDVDRLQACAEGDYQTFLRLFQIACDVQAIVGVSQGGESMGHLRAERLKAMGLSLYGPASTVTLVSNGAGVLFVLQRDSLTSLVFEGVQFDLDPGEDVPVDLILKAVLETSQNVDIDDLKAILSSIKFPIRLDETDGIADINSGGLDIPGVTLTRSEFYTSRVLAMMMKTDIYEQGFYKKYVHSDRLGTTFTAVREGETATLTKINVLPDALSRPVKCDADIIGEDLFMHRRKGRKDRFRLSCAVSVNIWEEYESPEWFGYIHPPPNADAIRPADLTQLKERLEAYGVPDGGEVCRLVFHCLAHKSRNSNVKVDTLSAARGYFMYLKNFLKHGTTGTSFNHIVEGDELAVVYDGLAYRVSSPQTEIRHRSLFHSLLISDERERNGKNVPRRSILRRMSSTSEIVLSVCKDITYLNAEYDEEGGTLYSASAEEENVSEAWATCTALYACDGYGSLEGCFNCAIESRRGAIVDESAVFTNDVQVPVVFDKLFRKNSIAEEMSGMSEARGPTYPGAFISGRDQCNERTFLAGKSHNMTSMTLASVLRNDLRLKPIGIMLGEGRYVAEEQGATPASQLLVPQSEMSGATCLAHPYPYPPLCSRTKLILPPM</sequence>
<proteinExistence type="predicted"/>
<accession>R7Q8Q2</accession>
<dbReference type="AlphaFoldDB" id="R7Q8Q2"/>
<dbReference type="GeneID" id="17321416"/>
<evidence type="ECO:0000313" key="1">
    <source>
        <dbReference type="EMBL" id="CDF33855.1"/>
    </source>
</evidence>
<evidence type="ECO:0000313" key="2">
    <source>
        <dbReference type="Proteomes" id="UP000012073"/>
    </source>
</evidence>